<dbReference type="GO" id="GO:0030435">
    <property type="term" value="P:sporulation resulting in formation of a cellular spore"/>
    <property type="evidence" value="ECO:0007669"/>
    <property type="project" value="UniProtKB-KW"/>
</dbReference>
<dbReference type="HOGENOM" id="CLU_169738_2_2_9"/>
<dbReference type="KEGG" id="ccel:CCDG5_1501"/>
<dbReference type="InterPro" id="IPR050847">
    <property type="entry name" value="SASP_DNA-binding"/>
</dbReference>
<dbReference type="STRING" id="29343.CCDG5_1501"/>
<dbReference type="PANTHER" id="PTHR36107">
    <property type="entry name" value="SMALL, ACID-SOLUBLE SPORE PROTEIN A"/>
    <property type="match status" value="1"/>
</dbReference>
<dbReference type="InterPro" id="IPR001448">
    <property type="entry name" value="SASP_alpha/beta-type"/>
</dbReference>
<comment type="function">
    <text evidence="1">SASP are bound to spore DNA. They are double-stranded DNA-binding proteins that cause DNA to change to an a-like conformation. They protect the DNA backbone from chemical and enzymatic cleavage and are thus involved in dormant spore's high resistance to UV light.</text>
</comment>
<evidence type="ECO:0000256" key="1">
    <source>
        <dbReference type="ARBA" id="ARBA00003863"/>
    </source>
</evidence>
<dbReference type="Gene3D" id="6.10.10.80">
    <property type="entry name" value="Small, acid-soluble spore protein, alpha/beta type-like"/>
    <property type="match status" value="1"/>
</dbReference>
<evidence type="ECO:0000256" key="2">
    <source>
        <dbReference type="ARBA" id="ARBA00022969"/>
    </source>
</evidence>
<organism evidence="3 4">
    <name type="scientific">[Clostridium] cellulosi</name>
    <dbReference type="NCBI Taxonomy" id="29343"/>
    <lineage>
        <taxon>Bacteria</taxon>
        <taxon>Bacillati</taxon>
        <taxon>Bacillota</taxon>
        <taxon>Clostridia</taxon>
        <taxon>Eubacteriales</taxon>
        <taxon>Oscillospiraceae</taxon>
        <taxon>Oscillospiraceae incertae sedis</taxon>
    </lineage>
</organism>
<name>A0A078KLK0_9FIRM</name>
<dbReference type="GO" id="GO:0003690">
    <property type="term" value="F:double-stranded DNA binding"/>
    <property type="evidence" value="ECO:0007669"/>
    <property type="project" value="InterPro"/>
</dbReference>
<dbReference type="Pfam" id="PF00269">
    <property type="entry name" value="SASP"/>
    <property type="match status" value="1"/>
</dbReference>
<sequence>MARNRSSRVLVPKNYEAINRFKMECAKDIGRLQFTKEYNDHDKGDVTAYQNGSEGGPIGGEMVKRMIKSFESNMMK</sequence>
<protein>
    <recommendedName>
        <fullName evidence="5">Small acid-soluble spore protein alpha/beta type</fullName>
    </recommendedName>
</protein>
<dbReference type="PATRIC" id="fig|29343.3.peg.1583"/>
<proteinExistence type="predicted"/>
<dbReference type="PANTHER" id="PTHR36107:SF1">
    <property type="entry name" value="SMALL, ACID-SOLUBLE SPORE PROTEIN A"/>
    <property type="match status" value="1"/>
</dbReference>
<accession>A0A078KLK0</accession>
<keyword evidence="4" id="KW-1185">Reference proteome</keyword>
<gene>
    <name evidence="3" type="ORF">CCDG5_1501</name>
</gene>
<reference evidence="4" key="1">
    <citation type="submission" date="2014-07" db="EMBL/GenBank/DDBJ databases">
        <authorList>
            <person name="Wibberg D."/>
        </authorList>
    </citation>
    <scope>NUCLEOTIDE SEQUENCE [LARGE SCALE GENOMIC DNA]</scope>
    <source>
        <strain evidence="4">DG5</strain>
    </source>
</reference>
<dbReference type="AlphaFoldDB" id="A0A078KLK0"/>
<dbReference type="InterPro" id="IPR038300">
    <property type="entry name" value="SASP_sf_alpha/beta"/>
</dbReference>
<keyword evidence="2" id="KW-0749">Sporulation</keyword>
<dbReference type="GO" id="GO:0006265">
    <property type="term" value="P:DNA topological change"/>
    <property type="evidence" value="ECO:0007669"/>
    <property type="project" value="InterPro"/>
</dbReference>
<dbReference type="OrthoDB" id="1683773at2"/>
<evidence type="ECO:0008006" key="5">
    <source>
        <dbReference type="Google" id="ProtNLM"/>
    </source>
</evidence>
<evidence type="ECO:0000313" key="4">
    <source>
        <dbReference type="Proteomes" id="UP000032431"/>
    </source>
</evidence>
<evidence type="ECO:0000313" key="3">
    <source>
        <dbReference type="EMBL" id="CDZ24611.1"/>
    </source>
</evidence>
<dbReference type="Proteomes" id="UP000032431">
    <property type="component" value="Chromosome I"/>
</dbReference>
<dbReference type="EMBL" id="LM995447">
    <property type="protein sequence ID" value="CDZ24611.1"/>
    <property type="molecule type" value="Genomic_DNA"/>
</dbReference>